<gene>
    <name evidence="1" type="ORF">F5148DRAFT_1171171</name>
</gene>
<proteinExistence type="predicted"/>
<accession>A0ACC0UIK3</accession>
<organism evidence="1 2">
    <name type="scientific">Russula earlei</name>
    <dbReference type="NCBI Taxonomy" id="71964"/>
    <lineage>
        <taxon>Eukaryota</taxon>
        <taxon>Fungi</taxon>
        <taxon>Dikarya</taxon>
        <taxon>Basidiomycota</taxon>
        <taxon>Agaricomycotina</taxon>
        <taxon>Agaricomycetes</taxon>
        <taxon>Russulales</taxon>
        <taxon>Russulaceae</taxon>
        <taxon>Russula</taxon>
    </lineage>
</organism>
<evidence type="ECO:0000313" key="1">
    <source>
        <dbReference type="EMBL" id="KAI9511388.1"/>
    </source>
</evidence>
<name>A0ACC0UIK3_9AGAM</name>
<evidence type="ECO:0000313" key="2">
    <source>
        <dbReference type="Proteomes" id="UP001207468"/>
    </source>
</evidence>
<sequence>MATPEAALKLEIARLTGAINRHRSGGGQARPPSSTSRTTYVNPSYKPPSSKTYVHPEYQSSRATASTSSNSSSTVRPASASGTGPSLSQPHDVTINGVVFESSKRSLVRKDIIPSVNSKPPPSGPRPRVQFSRNRLDVGPRTRVYKPKAPSRSRLKLDNTRRAYQSQRNQGKKRYVDKPCPRFTTTGSCNRGLTCAYKHDPAKIAICWPYLQNNCPHTAETCALSHDSNPHRTPLCVHFANAGRCTRANCPYPHVHVGRREGVCRDFAVLGYCEAGIDCSKQHVRECPDFAESGECPNKFCKLPHVIRANRARKAVSAPVPAATTAVSAPATDDLVSDVTTPALTVQDSQLGDEYISLTFNESEDEESSDDDDEEEGDSPSLGDEEAAQD</sequence>
<dbReference type="Proteomes" id="UP001207468">
    <property type="component" value="Unassembled WGS sequence"/>
</dbReference>
<dbReference type="EMBL" id="JAGFNK010000022">
    <property type="protein sequence ID" value="KAI9511388.1"/>
    <property type="molecule type" value="Genomic_DNA"/>
</dbReference>
<protein>
    <submittedName>
        <fullName evidence="1">Uncharacterized protein</fullName>
    </submittedName>
</protein>
<comment type="caution">
    <text evidence="1">The sequence shown here is derived from an EMBL/GenBank/DDBJ whole genome shotgun (WGS) entry which is preliminary data.</text>
</comment>
<reference evidence="1" key="1">
    <citation type="submission" date="2021-03" db="EMBL/GenBank/DDBJ databases">
        <title>Evolutionary priming and transition to the ectomycorrhizal habit in an iconic lineage of mushroom-forming fungi: is preadaptation a requirement?</title>
        <authorList>
            <consortium name="DOE Joint Genome Institute"/>
            <person name="Looney B.P."/>
            <person name="Miyauchi S."/>
            <person name="Morin E."/>
            <person name="Drula E."/>
            <person name="Courty P.E."/>
            <person name="Chicoki N."/>
            <person name="Fauchery L."/>
            <person name="Kohler A."/>
            <person name="Kuo A."/>
            <person name="LaButti K."/>
            <person name="Pangilinan J."/>
            <person name="Lipzen A."/>
            <person name="Riley R."/>
            <person name="Andreopoulos W."/>
            <person name="He G."/>
            <person name="Johnson J."/>
            <person name="Barry K.W."/>
            <person name="Grigoriev I.V."/>
            <person name="Nagy L."/>
            <person name="Hibbett D."/>
            <person name="Henrissat B."/>
            <person name="Matheny P.B."/>
            <person name="Labbe J."/>
            <person name="Martin A.F."/>
        </authorList>
    </citation>
    <scope>NUCLEOTIDE SEQUENCE</scope>
    <source>
        <strain evidence="1">BPL698</strain>
    </source>
</reference>
<keyword evidence="2" id="KW-1185">Reference proteome</keyword>